<evidence type="ECO:0000256" key="1">
    <source>
        <dbReference type="SAM" id="MobiDB-lite"/>
    </source>
</evidence>
<evidence type="ECO:0000313" key="2">
    <source>
        <dbReference type="EMBL" id="MBQ0960422.1"/>
    </source>
</evidence>
<proteinExistence type="predicted"/>
<feature type="region of interest" description="Disordered" evidence="1">
    <location>
        <begin position="422"/>
        <end position="443"/>
    </location>
</feature>
<dbReference type="InterPro" id="IPR035919">
    <property type="entry name" value="EAL_sf"/>
</dbReference>
<dbReference type="SUPFAM" id="SSF141868">
    <property type="entry name" value="EAL domain-like"/>
    <property type="match status" value="1"/>
</dbReference>
<dbReference type="Proteomes" id="UP000678374">
    <property type="component" value="Unassembled WGS sequence"/>
</dbReference>
<dbReference type="RefSeq" id="WP_210803095.1">
    <property type="nucleotide sequence ID" value="NZ_JAGQDE010000014.1"/>
</dbReference>
<reference evidence="2" key="1">
    <citation type="submission" date="2021-04" db="EMBL/GenBank/DDBJ databases">
        <title>The genome sequence of Ideonella sp. 4Y11.</title>
        <authorList>
            <person name="Liu Y."/>
        </authorList>
    </citation>
    <scope>NUCLEOTIDE SEQUENCE</scope>
    <source>
        <strain evidence="2">4Y11</strain>
    </source>
</reference>
<comment type="caution">
    <text evidence="2">The sequence shown here is derived from an EMBL/GenBank/DDBJ whole genome shotgun (WGS) entry which is preliminary data.</text>
</comment>
<sequence length="443" mass="48101">MIDTHTAPPPGHLALATHSARARLHQARETRAQDRLLLLNSSAEQSRLLAAQHRLVQAWRGHALDEATGLHSMGWLLGPAATELRRCHSVDDGPSALVGLALLPPAELPAIEARQTAAQALQFIAAQARLERDAHGEPMVAAIGQGMLATVVPSTPFLRHAAVDLLSTARSVVPSIAKGWSAAVVAVPLGPYDWALERMARLHQLFGKLHDAELPAVTIDKPSELADALSNYCRRWPTKVRPGAHEEPMVDLDGQMVAWLCEPDPALRRAMADMALPERCATWVALAAEGTRQDDQPRAVRLPGQVLHQPHARRRILEALRALQPPRGLLGLSVPASDALACADGYTQLAHLARACHCRIGVHELGRTEEDLQALHCRPMDEALLDRSVTEGLHREDPAQLTLLAALNVVARQTAQPRIGMVMDDPRDRAALNPPRTTEVAHP</sequence>
<name>A0A940YKN9_9BURK</name>
<keyword evidence="3" id="KW-1185">Reference proteome</keyword>
<protein>
    <submittedName>
        <fullName evidence="2">EAL domain-containing protein</fullName>
    </submittedName>
</protein>
<organism evidence="2 3">
    <name type="scientific">Ideonella aquatica</name>
    <dbReference type="NCBI Taxonomy" id="2824119"/>
    <lineage>
        <taxon>Bacteria</taxon>
        <taxon>Pseudomonadati</taxon>
        <taxon>Pseudomonadota</taxon>
        <taxon>Betaproteobacteria</taxon>
        <taxon>Burkholderiales</taxon>
        <taxon>Sphaerotilaceae</taxon>
        <taxon>Ideonella</taxon>
    </lineage>
</organism>
<evidence type="ECO:0000313" key="3">
    <source>
        <dbReference type="Proteomes" id="UP000678374"/>
    </source>
</evidence>
<dbReference type="Gene3D" id="3.20.20.450">
    <property type="entry name" value="EAL domain"/>
    <property type="match status" value="1"/>
</dbReference>
<dbReference type="EMBL" id="JAGQDE010000014">
    <property type="protein sequence ID" value="MBQ0960422.1"/>
    <property type="molecule type" value="Genomic_DNA"/>
</dbReference>
<gene>
    <name evidence="2" type="ORF">KAK06_15820</name>
</gene>
<accession>A0A940YKN9</accession>
<dbReference type="AlphaFoldDB" id="A0A940YKN9"/>